<dbReference type="OrthoDB" id="9783240at2"/>
<protein>
    <recommendedName>
        <fullName evidence="4">Leucine-binding protein domain-containing protein</fullName>
    </recommendedName>
</protein>
<dbReference type="KEGG" id="rue:DT065_08520"/>
<dbReference type="RefSeq" id="WP_114372516.1">
    <property type="nucleotide sequence ID" value="NZ_CP031092.1"/>
</dbReference>
<organism evidence="5 6">
    <name type="scientific">Salicibibacter kimchii</name>
    <dbReference type="NCBI Taxonomy" id="2099786"/>
    <lineage>
        <taxon>Bacteria</taxon>
        <taxon>Bacillati</taxon>
        <taxon>Bacillota</taxon>
        <taxon>Bacilli</taxon>
        <taxon>Bacillales</taxon>
        <taxon>Bacillaceae</taxon>
        <taxon>Salicibibacter</taxon>
    </lineage>
</organism>
<keyword evidence="6" id="KW-1185">Reference proteome</keyword>
<comment type="similarity">
    <text evidence="1">Belongs to the leucine-binding protein family.</text>
</comment>
<dbReference type="Gene3D" id="3.40.50.2300">
    <property type="match status" value="2"/>
</dbReference>
<dbReference type="InterPro" id="IPR051010">
    <property type="entry name" value="BCAA_transport"/>
</dbReference>
<feature type="domain" description="Leucine-binding protein" evidence="4">
    <location>
        <begin position="46"/>
        <end position="389"/>
    </location>
</feature>
<evidence type="ECO:0000256" key="3">
    <source>
        <dbReference type="SAM" id="SignalP"/>
    </source>
</evidence>
<reference evidence="5 6" key="1">
    <citation type="journal article" date="2018" name="J. Microbiol.">
        <title>Salicibibacter kimchii gen. nov., sp. nov., a moderately halophilic and alkalitolerant bacterium in the family Bacillaceae, isolated from kimchi.</title>
        <authorList>
            <person name="Jang J.Y."/>
            <person name="Oh Y.J."/>
            <person name="Lim S.K."/>
            <person name="Park H.K."/>
            <person name="Lee C."/>
            <person name="Kim J.Y."/>
            <person name="Lee M.A."/>
            <person name="Choi H.J."/>
        </authorList>
    </citation>
    <scope>NUCLEOTIDE SEQUENCE [LARGE SCALE GENOMIC DNA]</scope>
    <source>
        <strain evidence="5 6">NKC1-1</strain>
    </source>
</reference>
<name>A0A345BYN2_9BACI</name>
<accession>A0A345BYN2</accession>
<evidence type="ECO:0000256" key="1">
    <source>
        <dbReference type="ARBA" id="ARBA00010062"/>
    </source>
</evidence>
<dbReference type="InterPro" id="IPR028081">
    <property type="entry name" value="Leu-bd"/>
</dbReference>
<dbReference type="PANTHER" id="PTHR30483">
    <property type="entry name" value="LEUCINE-SPECIFIC-BINDING PROTEIN"/>
    <property type="match status" value="1"/>
</dbReference>
<feature type="signal peptide" evidence="3">
    <location>
        <begin position="1"/>
        <end position="25"/>
    </location>
</feature>
<evidence type="ECO:0000313" key="6">
    <source>
        <dbReference type="Proteomes" id="UP000252100"/>
    </source>
</evidence>
<evidence type="ECO:0000256" key="2">
    <source>
        <dbReference type="ARBA" id="ARBA00022729"/>
    </source>
</evidence>
<gene>
    <name evidence="5" type="ORF">DT065_08520</name>
</gene>
<dbReference type="InterPro" id="IPR028082">
    <property type="entry name" value="Peripla_BP_I"/>
</dbReference>
<sequence>MIKVFKSIALLSMSAFVVTIGVACADETDEAANDNEQSQAADEGDITIGVVGPMTGGFADYGEKAEKGVQLALDEIDHTLDGQEINVVIEDSQADAEQLITRLDNLRQRDDVDVVIGPSTGDEGMAAASWAQDNEDILIMPGYSAPEDMTMREASPNLIRAGWTGSQTIFHFGEYVVNELGYERIAMVGQDYDYPWDQAAGFKRGFFENGGEEVHTIWHPTDTFDFNSIMNELQSISDDYDAVLLNSGGADAIAFFESWEQFGMDEYYPQILGGTNVADIPILEEVSDSFEGVYSSMHYSESLDHEENVQFRENYADMHGEEADGIALQGYDTMRVILHAFEETSDDTSDVDELREIILDMEVEDSPRGSFTFDEHGQAVQDIYIKRVELVDGQLQNEVIETEEDVSQFGPYEDYEEEYMAQPGNDRDFPADSAAEYFEDLAEYFGQDYIDQLEENDGWE</sequence>
<evidence type="ECO:0000313" key="5">
    <source>
        <dbReference type="EMBL" id="AXF56063.1"/>
    </source>
</evidence>
<dbReference type="Pfam" id="PF13458">
    <property type="entry name" value="Peripla_BP_6"/>
    <property type="match status" value="1"/>
</dbReference>
<dbReference type="PROSITE" id="PS51257">
    <property type="entry name" value="PROKAR_LIPOPROTEIN"/>
    <property type="match status" value="1"/>
</dbReference>
<evidence type="ECO:0000259" key="4">
    <source>
        <dbReference type="Pfam" id="PF13458"/>
    </source>
</evidence>
<dbReference type="CDD" id="cd06332">
    <property type="entry name" value="PBP1_aromatic_compounds-like"/>
    <property type="match status" value="1"/>
</dbReference>
<dbReference type="SUPFAM" id="SSF53822">
    <property type="entry name" value="Periplasmic binding protein-like I"/>
    <property type="match status" value="1"/>
</dbReference>
<keyword evidence="2 3" id="KW-0732">Signal</keyword>
<dbReference type="Proteomes" id="UP000252100">
    <property type="component" value="Chromosome"/>
</dbReference>
<proteinExistence type="inferred from homology"/>
<dbReference type="PANTHER" id="PTHR30483:SF6">
    <property type="entry name" value="PERIPLASMIC BINDING PROTEIN OF ABC TRANSPORTER FOR NATURAL AMINO ACIDS"/>
    <property type="match status" value="1"/>
</dbReference>
<dbReference type="EMBL" id="CP031092">
    <property type="protein sequence ID" value="AXF56063.1"/>
    <property type="molecule type" value="Genomic_DNA"/>
</dbReference>
<feature type="chain" id="PRO_5016981659" description="Leucine-binding protein domain-containing protein" evidence="3">
    <location>
        <begin position="26"/>
        <end position="460"/>
    </location>
</feature>
<dbReference type="AlphaFoldDB" id="A0A345BYN2"/>